<organism evidence="2 3">
    <name type="scientific">Leersia perrieri</name>
    <dbReference type="NCBI Taxonomy" id="77586"/>
    <lineage>
        <taxon>Eukaryota</taxon>
        <taxon>Viridiplantae</taxon>
        <taxon>Streptophyta</taxon>
        <taxon>Embryophyta</taxon>
        <taxon>Tracheophyta</taxon>
        <taxon>Spermatophyta</taxon>
        <taxon>Magnoliopsida</taxon>
        <taxon>Liliopsida</taxon>
        <taxon>Poales</taxon>
        <taxon>Poaceae</taxon>
        <taxon>BOP clade</taxon>
        <taxon>Oryzoideae</taxon>
        <taxon>Oryzeae</taxon>
        <taxon>Oryzinae</taxon>
        <taxon>Leersia</taxon>
    </lineage>
</organism>
<dbReference type="STRING" id="77586.A0A0D9VM50"/>
<evidence type="ECO:0000259" key="1">
    <source>
        <dbReference type="PROSITE" id="PS52045"/>
    </source>
</evidence>
<dbReference type="Proteomes" id="UP000032180">
    <property type="component" value="Chromosome 2"/>
</dbReference>
<proteinExistence type="predicted"/>
<evidence type="ECO:0000313" key="3">
    <source>
        <dbReference type="Proteomes" id="UP000032180"/>
    </source>
</evidence>
<dbReference type="PANTHER" id="PTHR31589:SF135">
    <property type="entry name" value="OS05G0341100 PROTEIN"/>
    <property type="match status" value="1"/>
</dbReference>
<reference evidence="2" key="3">
    <citation type="submission" date="2015-04" db="UniProtKB">
        <authorList>
            <consortium name="EnsemblPlants"/>
        </authorList>
    </citation>
    <scope>IDENTIFICATION</scope>
</reference>
<dbReference type="Gramene" id="LPERR02G29450.1">
    <property type="protein sequence ID" value="LPERR02G29450.1"/>
    <property type="gene ID" value="LPERR02G29450"/>
</dbReference>
<accession>A0A0D9VM50</accession>
<dbReference type="InterPro" id="IPR004314">
    <property type="entry name" value="Neprosin"/>
</dbReference>
<keyword evidence="3" id="KW-1185">Reference proteome</keyword>
<dbReference type="Pfam" id="PF03080">
    <property type="entry name" value="Neprosin"/>
    <property type="match status" value="1"/>
</dbReference>
<dbReference type="EnsemblPlants" id="LPERR02G29450.1">
    <property type="protein sequence ID" value="LPERR02G29450.1"/>
    <property type="gene ID" value="LPERR02G29450"/>
</dbReference>
<reference evidence="2 3" key="1">
    <citation type="submission" date="2012-08" db="EMBL/GenBank/DDBJ databases">
        <title>Oryza genome evolution.</title>
        <authorList>
            <person name="Wing R.A."/>
        </authorList>
    </citation>
    <scope>NUCLEOTIDE SEQUENCE</scope>
</reference>
<dbReference type="eggNOG" id="ENOG502QVB2">
    <property type="taxonomic scope" value="Eukaryota"/>
</dbReference>
<sequence length="246" mass="27479">MEPTSYPLDHEIQSILSSNGSEAHLPKVKCPKGTIPILRNDNKETISSTSDNYITQEEVWPKFSGDNFVRFHIRWACYDFGCPGFVQVSESAAIGGRIRPVSVLDGPQYIMTVFLFQDRKTKDWWLARMDRSSVIGFRPLGYWPRKLFNALQEKATYALWGGWVRGPTVSSDPPPMGSGRFAKEGFRKAAFVRGIRIANRDNKFVNPVVGKALPVTSRPLCYTVDGFGAAELGIHVYFGGPGQCPK</sequence>
<dbReference type="HOGENOM" id="CLU_030538_0_1_1"/>
<evidence type="ECO:0000313" key="2">
    <source>
        <dbReference type="EnsemblPlants" id="LPERR02G29450.1"/>
    </source>
</evidence>
<name>A0A0D9VM50_9ORYZ</name>
<reference evidence="3" key="2">
    <citation type="submission" date="2013-12" db="EMBL/GenBank/DDBJ databases">
        <authorList>
            <person name="Yu Y."/>
            <person name="Lee S."/>
            <person name="de Baynast K."/>
            <person name="Wissotski M."/>
            <person name="Liu L."/>
            <person name="Talag J."/>
            <person name="Goicoechea J."/>
            <person name="Angelova A."/>
            <person name="Jetty R."/>
            <person name="Kudrna D."/>
            <person name="Golser W."/>
            <person name="Rivera L."/>
            <person name="Zhang J."/>
            <person name="Wing R."/>
        </authorList>
    </citation>
    <scope>NUCLEOTIDE SEQUENCE</scope>
</reference>
<protein>
    <recommendedName>
        <fullName evidence="1">Neprosin PEP catalytic domain-containing protein</fullName>
    </recommendedName>
</protein>
<dbReference type="AlphaFoldDB" id="A0A0D9VM50"/>
<feature type="domain" description="Neprosin PEP catalytic" evidence="1">
    <location>
        <begin position="1"/>
        <end position="245"/>
    </location>
</feature>
<dbReference type="InterPro" id="IPR053168">
    <property type="entry name" value="Glutamic_endopeptidase"/>
</dbReference>
<dbReference type="PANTHER" id="PTHR31589">
    <property type="entry name" value="PROTEIN, PUTATIVE (DUF239)-RELATED-RELATED"/>
    <property type="match status" value="1"/>
</dbReference>
<dbReference type="PROSITE" id="PS52045">
    <property type="entry name" value="NEPROSIN_PEP_CD"/>
    <property type="match status" value="1"/>
</dbReference>